<dbReference type="AlphaFoldDB" id="A0A6M0SY86"/>
<dbReference type="InterPro" id="IPR022742">
    <property type="entry name" value="Hydrolase_4"/>
</dbReference>
<dbReference type="PANTHER" id="PTHR43798:SF6">
    <property type="entry name" value="HYDROLASE, PUTATIVE (AFU_ORTHOLOGUE AFUA_4G13070)-RELATED"/>
    <property type="match status" value="1"/>
</dbReference>
<name>A0A6M0SY86_CLOBO</name>
<evidence type="ECO:0000313" key="2">
    <source>
        <dbReference type="EMBL" id="NFA60469.1"/>
    </source>
</evidence>
<dbReference type="InterPro" id="IPR000073">
    <property type="entry name" value="AB_hydrolase_1"/>
</dbReference>
<evidence type="ECO:0000259" key="1">
    <source>
        <dbReference type="Pfam" id="PF12146"/>
    </source>
</evidence>
<proteinExistence type="predicted"/>
<feature type="domain" description="Serine aminopeptidase S33" evidence="1">
    <location>
        <begin position="47"/>
        <end position="255"/>
    </location>
</feature>
<comment type="caution">
    <text evidence="2">The sequence shown here is derived from an EMBL/GenBank/DDBJ whole genome shotgun (WGS) entry which is preliminary data.</text>
</comment>
<reference evidence="2 3" key="1">
    <citation type="submission" date="2019-02" db="EMBL/GenBank/DDBJ databases">
        <title>Genome sequencing of Clostridium botulinum clinical isolates.</title>
        <authorList>
            <person name="Brunt J."/>
            <person name="Van Vliet A.H.M."/>
            <person name="Stringer S.C."/>
            <person name="Grant K.A."/>
            <person name="Carter A.C."/>
            <person name="Peck M.W."/>
        </authorList>
    </citation>
    <scope>NUCLEOTIDE SEQUENCE [LARGE SCALE GENOMIC DNA]</scope>
    <source>
        <strain evidence="2 3">R1125/03</strain>
    </source>
</reference>
<evidence type="ECO:0000313" key="3">
    <source>
        <dbReference type="Proteomes" id="UP000473089"/>
    </source>
</evidence>
<sequence>MECKIKNISINYEIIGNGKPIIMLHGYSVDHRLMLGCMEPIFTDTSKYKRIYIDLPGMGKSESAEWINSSDTMLDIIIEFIKRIIPNENFLLAGESYGGYLSRGIIYKMPNMVDGVLLICPVIIADNKKRTLPDHVVLVKDNNLLSKLSLEEVNNFNSMSVVQTEKIYKKYKNYIMSGVKVANNNFLNSIMKNGYEFSFNVDNINKKFDKPTLILLGKQDSSVGYKDAWNILNNFPRATFAVLDRAGHNLQIEQEELFNSLVNDWIVRINA</sequence>
<dbReference type="EMBL" id="SGJP01000015">
    <property type="protein sequence ID" value="NFA60469.1"/>
    <property type="molecule type" value="Genomic_DNA"/>
</dbReference>
<dbReference type="PANTHER" id="PTHR43798">
    <property type="entry name" value="MONOACYLGLYCEROL LIPASE"/>
    <property type="match status" value="1"/>
</dbReference>
<dbReference type="InterPro" id="IPR050266">
    <property type="entry name" value="AB_hydrolase_sf"/>
</dbReference>
<accession>A0A6M0SY86</accession>
<protein>
    <submittedName>
        <fullName evidence="2">Alpha/beta hydrolase</fullName>
    </submittedName>
</protein>
<gene>
    <name evidence="2" type="ORF">EXM42_08710</name>
</gene>
<dbReference type="Proteomes" id="UP000473089">
    <property type="component" value="Unassembled WGS sequence"/>
</dbReference>
<keyword evidence="2" id="KW-0378">Hydrolase</keyword>
<organism evidence="2 3">
    <name type="scientific">Clostridium botulinum</name>
    <dbReference type="NCBI Taxonomy" id="1491"/>
    <lineage>
        <taxon>Bacteria</taxon>
        <taxon>Bacillati</taxon>
        <taxon>Bacillota</taxon>
        <taxon>Clostridia</taxon>
        <taxon>Eubacteriales</taxon>
        <taxon>Clostridiaceae</taxon>
        <taxon>Clostridium</taxon>
    </lineage>
</organism>
<dbReference type="InterPro" id="IPR029058">
    <property type="entry name" value="AB_hydrolase_fold"/>
</dbReference>
<dbReference type="GO" id="GO:0016787">
    <property type="term" value="F:hydrolase activity"/>
    <property type="evidence" value="ECO:0007669"/>
    <property type="project" value="UniProtKB-KW"/>
</dbReference>
<dbReference type="PRINTS" id="PR00111">
    <property type="entry name" value="ABHYDROLASE"/>
</dbReference>
<dbReference type="Gene3D" id="3.40.50.1820">
    <property type="entry name" value="alpha/beta hydrolase"/>
    <property type="match status" value="1"/>
</dbReference>
<dbReference type="Pfam" id="PF12146">
    <property type="entry name" value="Hydrolase_4"/>
    <property type="match status" value="1"/>
</dbReference>
<dbReference type="SUPFAM" id="SSF53474">
    <property type="entry name" value="alpha/beta-Hydrolases"/>
    <property type="match status" value="1"/>
</dbReference>